<evidence type="ECO:0000256" key="3">
    <source>
        <dbReference type="ARBA" id="ARBA00007171"/>
    </source>
</evidence>
<dbReference type="GO" id="GO:0009002">
    <property type="term" value="F:serine-type D-Ala-D-Ala carboxypeptidase activity"/>
    <property type="evidence" value="ECO:0007669"/>
    <property type="project" value="InterPro"/>
</dbReference>
<reference evidence="17 18" key="1">
    <citation type="journal article" date="2015" name="Stand. Genomic Sci.">
        <title>Genomic Encyclopedia of Bacterial and Archaeal Type Strains, Phase III: the genomes of soil and plant-associated and newly described type strains.</title>
        <authorList>
            <person name="Whitman W.B."/>
            <person name="Woyke T."/>
            <person name="Klenk H.P."/>
            <person name="Zhou Y."/>
            <person name="Lilburn T.G."/>
            <person name="Beck B.J."/>
            <person name="De Vos P."/>
            <person name="Vandamme P."/>
            <person name="Eisen J.A."/>
            <person name="Garrity G."/>
            <person name="Hugenholtz P."/>
            <person name="Kyrpides N.C."/>
        </authorList>
    </citation>
    <scope>NUCLEOTIDE SEQUENCE [LARGE SCALE GENOMIC DNA]</scope>
    <source>
        <strain evidence="17 18">VKM Ac-2572</strain>
    </source>
</reference>
<dbReference type="PANTHER" id="PTHR30627">
    <property type="entry name" value="PEPTIDOGLYCAN D,D-TRANSPEPTIDASE"/>
    <property type="match status" value="1"/>
</dbReference>
<dbReference type="AlphaFoldDB" id="A0A4R2HXS0"/>
<keyword evidence="6" id="KW-0645">Protease</keyword>
<evidence type="ECO:0000256" key="12">
    <source>
        <dbReference type="ARBA" id="ARBA00023136"/>
    </source>
</evidence>
<dbReference type="Pfam" id="PF03717">
    <property type="entry name" value="PBP_dimer"/>
    <property type="match status" value="1"/>
</dbReference>
<dbReference type="GO" id="GO:0006508">
    <property type="term" value="P:proteolysis"/>
    <property type="evidence" value="ECO:0007669"/>
    <property type="project" value="UniProtKB-KW"/>
</dbReference>
<comment type="similarity">
    <text evidence="3">Belongs to the transpeptidase family.</text>
</comment>
<keyword evidence="11 14" id="KW-1133">Transmembrane helix</keyword>
<evidence type="ECO:0000256" key="13">
    <source>
        <dbReference type="ARBA" id="ARBA00023316"/>
    </source>
</evidence>
<dbReference type="EMBL" id="SLWN01000001">
    <property type="protein sequence ID" value="TCO35889.1"/>
    <property type="molecule type" value="Genomic_DNA"/>
</dbReference>
<protein>
    <submittedName>
        <fullName evidence="17">Penicillin-binding protein 2</fullName>
    </submittedName>
</protein>
<keyword evidence="7 14" id="KW-0812">Transmembrane</keyword>
<name>A0A4R2HXS0_9ACTN</name>
<dbReference type="RefSeq" id="WP_132207513.1">
    <property type="nucleotide sequence ID" value="NZ_SLWN01000001.1"/>
</dbReference>
<keyword evidence="18" id="KW-1185">Reference proteome</keyword>
<feature type="domain" description="Penicillin-binding protein dimerisation" evidence="16">
    <location>
        <begin position="59"/>
        <end position="248"/>
    </location>
</feature>
<dbReference type="InterPro" id="IPR036138">
    <property type="entry name" value="PBP_dimer_sf"/>
</dbReference>
<dbReference type="InterPro" id="IPR012338">
    <property type="entry name" value="Beta-lactam/transpept-like"/>
</dbReference>
<gene>
    <name evidence="17" type="ORF">EV652_101775</name>
</gene>
<keyword evidence="5" id="KW-0997">Cell inner membrane</keyword>
<proteinExistence type="inferred from homology"/>
<dbReference type="Gene3D" id="3.90.1310.10">
    <property type="entry name" value="Penicillin-binding protein 2a (Domain 2)"/>
    <property type="match status" value="1"/>
</dbReference>
<evidence type="ECO:0000256" key="14">
    <source>
        <dbReference type="SAM" id="Phobius"/>
    </source>
</evidence>
<evidence type="ECO:0000256" key="5">
    <source>
        <dbReference type="ARBA" id="ARBA00022519"/>
    </source>
</evidence>
<comment type="subcellular location">
    <subcellularLocation>
        <location evidence="2">Cell membrane</location>
    </subcellularLocation>
    <subcellularLocation>
        <location evidence="1">Membrane</location>
        <topology evidence="1">Single-pass membrane protein</topology>
    </subcellularLocation>
</comment>
<keyword evidence="12 14" id="KW-0472">Membrane</keyword>
<dbReference type="Gene3D" id="3.40.710.10">
    <property type="entry name" value="DD-peptidase/beta-lactamase superfamily"/>
    <property type="match status" value="1"/>
</dbReference>
<evidence type="ECO:0000259" key="16">
    <source>
        <dbReference type="Pfam" id="PF03717"/>
    </source>
</evidence>
<dbReference type="InterPro" id="IPR001460">
    <property type="entry name" value="PCN-bd_Tpept"/>
</dbReference>
<dbReference type="GO" id="GO:0009252">
    <property type="term" value="P:peptidoglycan biosynthetic process"/>
    <property type="evidence" value="ECO:0007669"/>
    <property type="project" value="UniProtKB-KW"/>
</dbReference>
<dbReference type="NCBIfam" id="TIGR03423">
    <property type="entry name" value="pbp2_mrdA"/>
    <property type="match status" value="1"/>
</dbReference>
<dbReference type="PANTHER" id="PTHR30627:SF2">
    <property type="entry name" value="PEPTIDOGLYCAN D,D-TRANSPEPTIDASE MRDA"/>
    <property type="match status" value="1"/>
</dbReference>
<organism evidence="17 18">
    <name type="scientific">Kribbella steppae</name>
    <dbReference type="NCBI Taxonomy" id="2512223"/>
    <lineage>
        <taxon>Bacteria</taxon>
        <taxon>Bacillati</taxon>
        <taxon>Actinomycetota</taxon>
        <taxon>Actinomycetes</taxon>
        <taxon>Propionibacteriales</taxon>
        <taxon>Kribbellaceae</taxon>
        <taxon>Kribbella</taxon>
    </lineage>
</organism>
<feature type="transmembrane region" description="Helical" evidence="14">
    <location>
        <begin position="12"/>
        <end position="36"/>
    </location>
</feature>
<sequence length="685" mass="74644">MSFDGFEAPLKARLRLFVIGVLVFSLFSTLFGRLWYMQVMSNADYTQAATQNHTRQVLVPAPRGTIVDSQGRTLVGNRVSLVITVDRSVLAKLPESQQNVVIVRLAKVLGQKPRDLKARTMLCGEPGASKPPACWNGTPYQPIPVAKDVNEQVAIEVMERREDFPGVAAESQTLRAYPSPLKMNAAHILGYLSPITTEELDDLEKAGQDSVPHRSDLVGRAGVERTYDKLLRGSPGVKDVIVDAVGYTTGVRKQTAPVPGATLVTTIDARIQASVEAQLRTAIMTARKQYDKITKRKYVADSGAAVVMDTKTGRIVAMASYPTYDPGVWVGGITQRELDALYSTKSGTPLVSRAVQGQLAPGSTFKPITTAAAMGAGYSTKTRLDCSSYFEVGNRRFKNYESASYGMIGFDQALALSCDTFFYRIAYALWLKEGGNSSDVSTRDPLVEMAQKFGLGKPTGVDLPGEVSGRIADRKWKKQYYDSQKDYYCKLADNPPAGTSAFLKQFSREFCVDGYKYRAGDAVNFAIGQGDTTLTPLQLATVYSALSNGGTLYSPRVVQSWIGANGKPHEIKPKVNSKLPVSAATLRYIDRSLKETVKTGTAAWKFNGFPVDQVQIRAKTGTAEVYGKQTTSWMASYTDRYAVVMMISQAGTGSGAGGEAVRKIYETLYNIKPTPPAEQPKQPTP</sequence>
<feature type="domain" description="Penicillin-binding protein transpeptidase" evidence="15">
    <location>
        <begin position="303"/>
        <end position="665"/>
    </location>
</feature>
<dbReference type="SUPFAM" id="SSF56601">
    <property type="entry name" value="beta-lactamase/transpeptidase-like"/>
    <property type="match status" value="1"/>
</dbReference>
<dbReference type="Pfam" id="PF00905">
    <property type="entry name" value="Transpeptidase"/>
    <property type="match status" value="1"/>
</dbReference>
<evidence type="ECO:0000256" key="11">
    <source>
        <dbReference type="ARBA" id="ARBA00022989"/>
    </source>
</evidence>
<dbReference type="GO" id="GO:0071972">
    <property type="term" value="F:peptidoglycan L,D-transpeptidase activity"/>
    <property type="evidence" value="ECO:0007669"/>
    <property type="project" value="TreeGrafter"/>
</dbReference>
<keyword evidence="8" id="KW-0378">Hydrolase</keyword>
<dbReference type="GO" id="GO:0005886">
    <property type="term" value="C:plasma membrane"/>
    <property type="evidence" value="ECO:0007669"/>
    <property type="project" value="UniProtKB-SubCell"/>
</dbReference>
<dbReference type="OrthoDB" id="9766847at2"/>
<dbReference type="GO" id="GO:0008360">
    <property type="term" value="P:regulation of cell shape"/>
    <property type="evidence" value="ECO:0007669"/>
    <property type="project" value="UniProtKB-KW"/>
</dbReference>
<keyword evidence="4" id="KW-1003">Cell membrane</keyword>
<evidence type="ECO:0000256" key="2">
    <source>
        <dbReference type="ARBA" id="ARBA00004236"/>
    </source>
</evidence>
<evidence type="ECO:0000256" key="4">
    <source>
        <dbReference type="ARBA" id="ARBA00022475"/>
    </source>
</evidence>
<dbReference type="SUPFAM" id="SSF56519">
    <property type="entry name" value="Penicillin binding protein dimerisation domain"/>
    <property type="match status" value="1"/>
</dbReference>
<evidence type="ECO:0000256" key="1">
    <source>
        <dbReference type="ARBA" id="ARBA00004167"/>
    </source>
</evidence>
<dbReference type="GO" id="GO:0008658">
    <property type="term" value="F:penicillin binding"/>
    <property type="evidence" value="ECO:0007669"/>
    <property type="project" value="InterPro"/>
</dbReference>
<dbReference type="InterPro" id="IPR005311">
    <property type="entry name" value="PBP_dimer"/>
</dbReference>
<evidence type="ECO:0000256" key="8">
    <source>
        <dbReference type="ARBA" id="ARBA00022801"/>
    </source>
</evidence>
<evidence type="ECO:0000313" key="17">
    <source>
        <dbReference type="EMBL" id="TCO35889.1"/>
    </source>
</evidence>
<dbReference type="GO" id="GO:0071555">
    <property type="term" value="P:cell wall organization"/>
    <property type="evidence" value="ECO:0007669"/>
    <property type="project" value="UniProtKB-KW"/>
</dbReference>
<keyword evidence="9" id="KW-0133">Cell shape</keyword>
<evidence type="ECO:0000259" key="15">
    <source>
        <dbReference type="Pfam" id="PF00905"/>
    </source>
</evidence>
<accession>A0A4R2HXS0</accession>
<evidence type="ECO:0000256" key="10">
    <source>
        <dbReference type="ARBA" id="ARBA00022984"/>
    </source>
</evidence>
<keyword evidence="10" id="KW-0573">Peptidoglycan synthesis</keyword>
<evidence type="ECO:0000256" key="7">
    <source>
        <dbReference type="ARBA" id="ARBA00022692"/>
    </source>
</evidence>
<evidence type="ECO:0000256" key="6">
    <source>
        <dbReference type="ARBA" id="ARBA00022670"/>
    </source>
</evidence>
<keyword evidence="13" id="KW-0961">Cell wall biogenesis/degradation</keyword>
<evidence type="ECO:0000256" key="9">
    <source>
        <dbReference type="ARBA" id="ARBA00022960"/>
    </source>
</evidence>
<comment type="caution">
    <text evidence="17">The sequence shown here is derived from an EMBL/GenBank/DDBJ whole genome shotgun (WGS) entry which is preliminary data.</text>
</comment>
<evidence type="ECO:0000313" key="18">
    <source>
        <dbReference type="Proteomes" id="UP000294508"/>
    </source>
</evidence>
<dbReference type="Proteomes" id="UP000294508">
    <property type="component" value="Unassembled WGS sequence"/>
</dbReference>
<dbReference type="InterPro" id="IPR017790">
    <property type="entry name" value="Penicillin-binding_protein_2"/>
</dbReference>
<dbReference type="InterPro" id="IPR050515">
    <property type="entry name" value="Beta-lactam/transpept"/>
</dbReference>